<feature type="region of interest" description="Disordered" evidence="1">
    <location>
        <begin position="1037"/>
        <end position="1151"/>
    </location>
</feature>
<feature type="region of interest" description="Disordered" evidence="1">
    <location>
        <begin position="766"/>
        <end position="795"/>
    </location>
</feature>
<feature type="compositionally biased region" description="Polar residues" evidence="1">
    <location>
        <begin position="449"/>
        <end position="459"/>
    </location>
</feature>
<feature type="compositionally biased region" description="Polar residues" evidence="1">
    <location>
        <begin position="10"/>
        <end position="21"/>
    </location>
</feature>
<organism evidence="2 3">
    <name type="scientific">Lithohypha guttulata</name>
    <dbReference type="NCBI Taxonomy" id="1690604"/>
    <lineage>
        <taxon>Eukaryota</taxon>
        <taxon>Fungi</taxon>
        <taxon>Dikarya</taxon>
        <taxon>Ascomycota</taxon>
        <taxon>Pezizomycotina</taxon>
        <taxon>Eurotiomycetes</taxon>
        <taxon>Chaetothyriomycetidae</taxon>
        <taxon>Chaetothyriales</taxon>
        <taxon>Trichomeriaceae</taxon>
        <taxon>Lithohypha</taxon>
    </lineage>
</organism>
<feature type="compositionally biased region" description="Polar residues" evidence="1">
    <location>
        <begin position="250"/>
        <end position="262"/>
    </location>
</feature>
<feature type="compositionally biased region" description="Polar residues" evidence="1">
    <location>
        <begin position="167"/>
        <end position="181"/>
    </location>
</feature>
<feature type="region of interest" description="Disordered" evidence="1">
    <location>
        <begin position="677"/>
        <end position="699"/>
    </location>
</feature>
<proteinExistence type="predicted"/>
<evidence type="ECO:0000313" key="3">
    <source>
        <dbReference type="Proteomes" id="UP001345013"/>
    </source>
</evidence>
<feature type="region of interest" description="Disordered" evidence="1">
    <location>
        <begin position="1"/>
        <end position="35"/>
    </location>
</feature>
<protein>
    <submittedName>
        <fullName evidence="2">Uncharacterized protein</fullName>
    </submittedName>
</protein>
<dbReference type="EMBL" id="JAVRRG010000039">
    <property type="protein sequence ID" value="KAK5093812.1"/>
    <property type="molecule type" value="Genomic_DNA"/>
</dbReference>
<gene>
    <name evidence="2" type="ORF">LTR24_004007</name>
</gene>
<feature type="region of interest" description="Disordered" evidence="1">
    <location>
        <begin position="304"/>
        <end position="337"/>
    </location>
</feature>
<evidence type="ECO:0000313" key="2">
    <source>
        <dbReference type="EMBL" id="KAK5093812.1"/>
    </source>
</evidence>
<dbReference type="Proteomes" id="UP001345013">
    <property type="component" value="Unassembled WGS sequence"/>
</dbReference>
<feature type="compositionally biased region" description="Polar residues" evidence="1">
    <location>
        <begin position="1082"/>
        <end position="1096"/>
    </location>
</feature>
<sequence length="1268" mass="141870">MESKHEGSSPLPQAQSSSNEGETLFFEPRHIPRHGVESRDAVLEQFRECSDVIMLDSDDDLGNDFRITSREITPPTHASTTSLTGAQVIERRTIPNPPTSREVASPDMRRKSGSKRKLFESKDAQENMYRLSGLPSPPGTEGSSPQSGFGLSESDLGRSGWSFEPLATQQTAYRSQDQGSDVCNADELSLGLAQLVNQEATSDGTHRDCSVRPAPPCDASLNAKDAIEAKGISRSQQLRAERKARKTNKQPHSSASLTSQASPPNPRPVVDTPYKIQKNRENQWEDVDELSADEIERQLDFAEVLRKESGTPKLRSTSSARTHDKTPRPRLNPLSRTAAESFRTQSRHLNNDDDDLLYAKTLSASNDRPDSVDPEEQRRADERLMRIKMNALGGKPNSAPRVQANQANQASVSPAKFHAPFDLKPTSQHKASTQRPPKQSREAIRALMRTSQDPRTNDLSPRDAQRLESGGDLTNSPQTKLPDPKFAVLEQLSGCRAGAADDGGNAPKPQDRYDTLLPQGEDLNLPSNFAGFSPTRQALIKKRETLKERQKDFEVIIEVYKAFATLLAIEELRDIDMKQLEEVKKFAAAVLDTDRSGRGARARIRNIIDNVRRRLQRLPSDVDKELVDEKLKDIMLPRYIEKLGQEKPATQATLTLVQAECSAYQHVAKNKARDFRRAKDEVNNKGKASTDGLSKSERSRQAYYGAIDKRIEQHRSQLARFRDDDTPSAAAEESGELEIIDPRDDESVISEEDAVELFMRPLDSTNKAPRISEEELSTEETTRLDGERQQQEAAKRVTVALPSQVADMSLQQRMLAKAQQIEHTSIQGVQKHDSQMLQDMREKEAARAGQAKQPEAATATLDAEDRDREAVGDEATEVESSHEFDDSDIDDEDEEDAAVEEDEDGQPVCKRYIVRASMTGVSPEHDDAEHVIGRFLSKKKATKKVLEVAPWVKNEYVRRNPDSDSGPCSISLEDNGFEFEQQMKLGRNHEAGCRTWIDEETYNPSEEAYEKAKVYKACQPQEAWFVDWERTIEPVQEDEEDEMEDAGQAKEQDLSATSAEPAATPPTDEHRECVIVNASGGPDSSTRACKTSPSSQDGHEGHQDSASPTTELVTDSQPQPSAGNDDLFGPDSEPYTLPSSPPTSISETTKQIPQQVLTTRATGDHFRIFPSLAPANRHAKEIFMRWFIDRLPGRANFHYIAGEDESMEEELKRIGDRACWSRQEDFVERSEDGVRRNDRFRVWGGIAGRGEGIRRWRWYWREVGRASA</sequence>
<feature type="region of interest" description="Disordered" evidence="1">
    <location>
        <begin position="824"/>
        <end position="909"/>
    </location>
</feature>
<reference evidence="2 3" key="1">
    <citation type="submission" date="2023-08" db="EMBL/GenBank/DDBJ databases">
        <title>Black Yeasts Isolated from many extreme environments.</title>
        <authorList>
            <person name="Coleine C."/>
            <person name="Stajich J.E."/>
            <person name="Selbmann L."/>
        </authorList>
    </citation>
    <scope>NUCLEOTIDE SEQUENCE [LARGE SCALE GENOMIC DNA]</scope>
    <source>
        <strain evidence="2 3">CCFEE 5885</strain>
    </source>
</reference>
<feature type="region of interest" description="Disordered" evidence="1">
    <location>
        <begin position="392"/>
        <end position="483"/>
    </location>
</feature>
<feature type="compositionally biased region" description="Basic and acidic residues" evidence="1">
    <location>
        <begin position="830"/>
        <end position="846"/>
    </location>
</feature>
<evidence type="ECO:0000256" key="1">
    <source>
        <dbReference type="SAM" id="MobiDB-lite"/>
    </source>
</evidence>
<feature type="compositionally biased region" description="Polar residues" evidence="1">
    <location>
        <begin position="425"/>
        <end position="437"/>
    </location>
</feature>
<feature type="compositionally biased region" description="Polar residues" evidence="1">
    <location>
        <begin position="403"/>
        <end position="412"/>
    </location>
</feature>
<keyword evidence="3" id="KW-1185">Reference proteome</keyword>
<feature type="compositionally biased region" description="Low complexity" evidence="1">
    <location>
        <begin position="1132"/>
        <end position="1149"/>
    </location>
</feature>
<feature type="compositionally biased region" description="Acidic residues" evidence="1">
    <location>
        <begin position="885"/>
        <end position="905"/>
    </location>
</feature>
<feature type="compositionally biased region" description="Basic and acidic residues" evidence="1">
    <location>
        <begin position="780"/>
        <end position="795"/>
    </location>
</feature>
<feature type="compositionally biased region" description="Low complexity" evidence="1">
    <location>
        <begin position="1055"/>
        <end position="1066"/>
    </location>
</feature>
<feature type="region of interest" description="Disordered" evidence="1">
    <location>
        <begin position="92"/>
        <end position="182"/>
    </location>
</feature>
<comment type="caution">
    <text evidence="2">The sequence shown here is derived from an EMBL/GenBank/DDBJ whole genome shotgun (WGS) entry which is preliminary data.</text>
</comment>
<feature type="region of interest" description="Disordered" evidence="1">
    <location>
        <begin position="199"/>
        <end position="272"/>
    </location>
</feature>
<name>A0ABR0KEB9_9EURO</name>
<accession>A0ABR0KEB9</accession>
<feature type="compositionally biased region" description="Polar residues" evidence="1">
    <location>
        <begin position="1104"/>
        <end position="1122"/>
    </location>
</feature>